<evidence type="ECO:0000256" key="4">
    <source>
        <dbReference type="ARBA" id="ARBA00023002"/>
    </source>
</evidence>
<dbReference type="GO" id="GO:0004497">
    <property type="term" value="F:monooxygenase activity"/>
    <property type="evidence" value="ECO:0007669"/>
    <property type="project" value="UniProtKB-KW"/>
</dbReference>
<evidence type="ECO:0000256" key="1">
    <source>
        <dbReference type="ARBA" id="ARBA00007992"/>
    </source>
</evidence>
<protein>
    <recommendedName>
        <fullName evidence="6">FAD-binding domain-containing protein</fullName>
    </recommendedName>
</protein>
<organism evidence="7 8">
    <name type="scientific">Aspergillus arachidicola</name>
    <dbReference type="NCBI Taxonomy" id="656916"/>
    <lineage>
        <taxon>Eukaryota</taxon>
        <taxon>Fungi</taxon>
        <taxon>Dikarya</taxon>
        <taxon>Ascomycota</taxon>
        <taxon>Pezizomycotina</taxon>
        <taxon>Eurotiomycetes</taxon>
        <taxon>Eurotiomycetidae</taxon>
        <taxon>Eurotiales</taxon>
        <taxon>Aspergillaceae</taxon>
        <taxon>Aspergillus</taxon>
        <taxon>Aspergillus subgen. Circumdati</taxon>
    </lineage>
</organism>
<evidence type="ECO:0000256" key="3">
    <source>
        <dbReference type="ARBA" id="ARBA00022827"/>
    </source>
</evidence>
<dbReference type="PANTHER" id="PTHR13789:SF309">
    <property type="entry name" value="PUTATIVE (AFU_ORTHOLOGUE AFUA_6G14510)-RELATED"/>
    <property type="match status" value="1"/>
</dbReference>
<accession>A0A2G7FTN3</accession>
<dbReference type="InterPro" id="IPR002938">
    <property type="entry name" value="FAD-bd"/>
</dbReference>
<evidence type="ECO:0000313" key="8">
    <source>
        <dbReference type="Proteomes" id="UP000231358"/>
    </source>
</evidence>
<evidence type="ECO:0000313" key="7">
    <source>
        <dbReference type="EMBL" id="PIG83967.1"/>
    </source>
</evidence>
<dbReference type="AlphaFoldDB" id="A0A2G7FTN3"/>
<dbReference type="Gene3D" id="3.50.50.60">
    <property type="entry name" value="FAD/NAD(P)-binding domain"/>
    <property type="match status" value="1"/>
</dbReference>
<dbReference type="SUPFAM" id="SSF51905">
    <property type="entry name" value="FAD/NAD(P)-binding domain"/>
    <property type="match status" value="1"/>
</dbReference>
<comment type="caution">
    <text evidence="7">The sequence shown here is derived from an EMBL/GenBank/DDBJ whole genome shotgun (WGS) entry which is preliminary data.</text>
</comment>
<dbReference type="PANTHER" id="PTHR13789">
    <property type="entry name" value="MONOOXYGENASE"/>
    <property type="match status" value="1"/>
</dbReference>
<keyword evidence="5" id="KW-0503">Monooxygenase</keyword>
<keyword evidence="3" id="KW-0274">FAD</keyword>
<keyword evidence="8" id="KW-1185">Reference proteome</keyword>
<dbReference type="GO" id="GO:0071949">
    <property type="term" value="F:FAD binding"/>
    <property type="evidence" value="ECO:0007669"/>
    <property type="project" value="InterPro"/>
</dbReference>
<keyword evidence="2" id="KW-0285">Flavoprotein</keyword>
<evidence type="ECO:0000256" key="2">
    <source>
        <dbReference type="ARBA" id="ARBA00022630"/>
    </source>
</evidence>
<keyword evidence="4" id="KW-0560">Oxidoreductase</keyword>
<reference evidence="7 8" key="1">
    <citation type="submission" date="2017-05" db="EMBL/GenBank/DDBJ databases">
        <title>Genome sequence for an aflatoxigenic pathogen of Argentinian peanut, Aspergillus arachidicola.</title>
        <authorList>
            <person name="Moore G."/>
            <person name="Beltz S.B."/>
            <person name="Mack B.M."/>
        </authorList>
    </citation>
    <scope>NUCLEOTIDE SEQUENCE [LARGE SCALE GENOMIC DNA]</scope>
    <source>
        <strain evidence="7 8">CBS 117610</strain>
    </source>
</reference>
<comment type="similarity">
    <text evidence="1">Belongs to the paxM FAD-dependent monooxygenase family.</text>
</comment>
<dbReference type="Pfam" id="PF01494">
    <property type="entry name" value="FAD_binding_3"/>
    <property type="match status" value="1"/>
</dbReference>
<feature type="domain" description="FAD-binding" evidence="6">
    <location>
        <begin position="36"/>
        <end position="109"/>
    </location>
</feature>
<dbReference type="InterPro" id="IPR036188">
    <property type="entry name" value="FAD/NAD-bd_sf"/>
</dbReference>
<evidence type="ECO:0000259" key="6">
    <source>
        <dbReference type="Pfam" id="PF01494"/>
    </source>
</evidence>
<sequence length="115" mass="13080">MLRDGKPRFEWWILEGWAQPIPRLLEATDFDTQVYRWNIYNRPSRKKWSTGRIVGVGDAVHPVSPSTAYSMGMAIEDGHYLANALDGVDLCDVRAVSAGFELYEAQRADYVNITD</sequence>
<dbReference type="Proteomes" id="UP000231358">
    <property type="component" value="Unassembled WGS sequence"/>
</dbReference>
<name>A0A2G7FTN3_9EURO</name>
<dbReference type="STRING" id="656916.A0A2G7FTN3"/>
<dbReference type="EMBL" id="NEXV01000418">
    <property type="protein sequence ID" value="PIG83967.1"/>
    <property type="molecule type" value="Genomic_DNA"/>
</dbReference>
<proteinExistence type="inferred from homology"/>
<evidence type="ECO:0000256" key="5">
    <source>
        <dbReference type="ARBA" id="ARBA00023033"/>
    </source>
</evidence>
<gene>
    <name evidence="7" type="ORF">AARAC_008647</name>
</gene>
<dbReference type="InterPro" id="IPR050493">
    <property type="entry name" value="FAD-dep_Monooxygenase_BioMet"/>
</dbReference>